<protein>
    <submittedName>
        <fullName evidence="7">Arylsulfatase</fullName>
    </submittedName>
</protein>
<keyword evidence="8" id="KW-1185">Reference proteome</keyword>
<evidence type="ECO:0000259" key="6">
    <source>
        <dbReference type="Pfam" id="PF00884"/>
    </source>
</evidence>
<dbReference type="SUPFAM" id="SSF53649">
    <property type="entry name" value="Alkaline phosphatase-like"/>
    <property type="match status" value="1"/>
</dbReference>
<dbReference type="CDD" id="cd16025">
    <property type="entry name" value="PAS_like"/>
    <property type="match status" value="1"/>
</dbReference>
<dbReference type="PANTHER" id="PTHR42693:SF33">
    <property type="entry name" value="ARYLSULFATASE"/>
    <property type="match status" value="1"/>
</dbReference>
<organism evidence="7 8">
    <name type="scientific">Apiospora kogelbergensis</name>
    <dbReference type="NCBI Taxonomy" id="1337665"/>
    <lineage>
        <taxon>Eukaryota</taxon>
        <taxon>Fungi</taxon>
        <taxon>Dikarya</taxon>
        <taxon>Ascomycota</taxon>
        <taxon>Pezizomycotina</taxon>
        <taxon>Sordariomycetes</taxon>
        <taxon>Xylariomycetidae</taxon>
        <taxon>Amphisphaeriales</taxon>
        <taxon>Apiosporaceae</taxon>
        <taxon>Apiospora</taxon>
    </lineage>
</organism>
<dbReference type="InterPro" id="IPR017850">
    <property type="entry name" value="Alkaline_phosphatase_core_sf"/>
</dbReference>
<dbReference type="Gene3D" id="3.30.1120.10">
    <property type="match status" value="1"/>
</dbReference>
<keyword evidence="3" id="KW-0378">Hydrolase</keyword>
<sequence length="588" mass="65653">MSAKRPNFLVIVADDLGFSDTSPYGGEIDTPHLQRLADEGLRMTGFHTAASCSPTRAMLLSGTDAHIAGLGAMAERIKKFPEIFKDKPGYEGYLNHRVAALPELLQDSGYFTFMSGKWHLGLTKELGPHARGFTKVLSSLPGAGNHYNHEPQLYGVTEKPRAIFHGDGIWMEDDRFINGGTDLPKDFYSSNTYTDYFMKFLRERTLEQKEQPFFGYLAFTAPHWPLQAPREVVDKYRGRYDDGPAALRDQRLKSLIEKGIVPPDVEAAPLHTLDTKPWEELSDEERQKSSRHMEVFAAMVDLIDYNVGRVLDLLKETDELDSTFVVFMSDNGAEGQLLEAVPILAGYQLQDMIEKFCNNSLENIGNHDSFVWYGPQWAGAATAPSRGAKTYTTEGGIHCPCIIRYPPLVKAADAGTITDTFTTVMDILPTMLELAGVEHRTPFRGRDVEPVRGKSWTPLLRDPTNESLVIYDPEAAADAVGWEQLGVAAVRLGDWKALFLPPPKGPGRWELYDLATDLGEIHDLSESHLGKLRELLHHYETYYHETGMFDSYTMFQEALKRSKATDGGGTGSGKRDEKAEVDTGRAKH</sequence>
<comment type="caution">
    <text evidence="7">The sequence shown here is derived from an EMBL/GenBank/DDBJ whole genome shotgun (WGS) entry which is preliminary data.</text>
</comment>
<dbReference type="PANTHER" id="PTHR42693">
    <property type="entry name" value="ARYLSULFATASE FAMILY MEMBER"/>
    <property type="match status" value="1"/>
</dbReference>
<dbReference type="Proteomes" id="UP001392437">
    <property type="component" value="Unassembled WGS sequence"/>
</dbReference>
<dbReference type="AlphaFoldDB" id="A0AAW0QK05"/>
<evidence type="ECO:0000256" key="1">
    <source>
        <dbReference type="ARBA" id="ARBA00008779"/>
    </source>
</evidence>
<dbReference type="PROSITE" id="PS00149">
    <property type="entry name" value="SULFATASE_2"/>
    <property type="match status" value="1"/>
</dbReference>
<keyword evidence="2" id="KW-0479">Metal-binding</keyword>
<reference evidence="7 8" key="1">
    <citation type="submission" date="2023-01" db="EMBL/GenBank/DDBJ databases">
        <title>Analysis of 21 Apiospora genomes using comparative genomics revels a genus with tremendous synthesis potential of carbohydrate active enzymes and secondary metabolites.</title>
        <authorList>
            <person name="Sorensen T."/>
        </authorList>
    </citation>
    <scope>NUCLEOTIDE SEQUENCE [LARGE SCALE GENOMIC DNA]</scope>
    <source>
        <strain evidence="7 8">CBS 117206</strain>
    </source>
</reference>
<dbReference type="InterPro" id="IPR024607">
    <property type="entry name" value="Sulfatase_CS"/>
</dbReference>
<gene>
    <name evidence="7" type="ORF">PG999_013501</name>
</gene>
<evidence type="ECO:0000313" key="8">
    <source>
        <dbReference type="Proteomes" id="UP001392437"/>
    </source>
</evidence>
<evidence type="ECO:0000256" key="2">
    <source>
        <dbReference type="ARBA" id="ARBA00022723"/>
    </source>
</evidence>
<feature type="compositionally biased region" description="Basic and acidic residues" evidence="5">
    <location>
        <begin position="573"/>
        <end position="588"/>
    </location>
</feature>
<evidence type="ECO:0000256" key="5">
    <source>
        <dbReference type="SAM" id="MobiDB-lite"/>
    </source>
</evidence>
<accession>A0AAW0QK05</accession>
<feature type="region of interest" description="Disordered" evidence="5">
    <location>
        <begin position="563"/>
        <end position="588"/>
    </location>
</feature>
<name>A0AAW0QK05_9PEZI</name>
<dbReference type="Gene3D" id="3.40.720.10">
    <property type="entry name" value="Alkaline Phosphatase, subunit A"/>
    <property type="match status" value="1"/>
</dbReference>
<comment type="similarity">
    <text evidence="1">Belongs to the sulfatase family.</text>
</comment>
<dbReference type="InterPro" id="IPR050738">
    <property type="entry name" value="Sulfatase"/>
</dbReference>
<dbReference type="InterPro" id="IPR000917">
    <property type="entry name" value="Sulfatase_N"/>
</dbReference>
<evidence type="ECO:0000313" key="7">
    <source>
        <dbReference type="EMBL" id="KAK8095479.1"/>
    </source>
</evidence>
<dbReference type="GO" id="GO:0004065">
    <property type="term" value="F:arylsulfatase activity"/>
    <property type="evidence" value="ECO:0007669"/>
    <property type="project" value="TreeGrafter"/>
</dbReference>
<keyword evidence="4" id="KW-0106">Calcium</keyword>
<dbReference type="GO" id="GO:0046872">
    <property type="term" value="F:metal ion binding"/>
    <property type="evidence" value="ECO:0007669"/>
    <property type="project" value="UniProtKB-KW"/>
</dbReference>
<evidence type="ECO:0000256" key="3">
    <source>
        <dbReference type="ARBA" id="ARBA00022801"/>
    </source>
</evidence>
<proteinExistence type="inferred from homology"/>
<dbReference type="Pfam" id="PF00884">
    <property type="entry name" value="Sulfatase"/>
    <property type="match status" value="1"/>
</dbReference>
<feature type="domain" description="Sulfatase N-terminal" evidence="6">
    <location>
        <begin position="6"/>
        <end position="437"/>
    </location>
</feature>
<dbReference type="EMBL" id="JAQQWP010000011">
    <property type="protein sequence ID" value="KAK8095479.1"/>
    <property type="molecule type" value="Genomic_DNA"/>
</dbReference>
<evidence type="ECO:0000256" key="4">
    <source>
        <dbReference type="ARBA" id="ARBA00022837"/>
    </source>
</evidence>